<dbReference type="InterPro" id="IPR029070">
    <property type="entry name" value="Chitinase_insertion_sf"/>
</dbReference>
<dbReference type="EMBL" id="JRUQ01000106">
    <property type="protein sequence ID" value="KGT86196.1"/>
    <property type="molecule type" value="Genomic_DNA"/>
</dbReference>
<dbReference type="GO" id="GO:0008843">
    <property type="term" value="F:endochitinase activity"/>
    <property type="evidence" value="ECO:0007669"/>
    <property type="project" value="UniProtKB-EC"/>
</dbReference>
<comment type="catalytic activity">
    <reaction evidence="1">
        <text>Random endo-hydrolysis of N-acetyl-beta-D-glucosaminide (1-&gt;4)-beta-linkages in chitin and chitodextrins.</text>
        <dbReference type="EC" id="3.2.1.14"/>
    </reaction>
</comment>
<evidence type="ECO:0000313" key="10">
    <source>
        <dbReference type="EMBL" id="KGT86196.1"/>
    </source>
</evidence>
<dbReference type="CDD" id="cd06548">
    <property type="entry name" value="GH18_chitinase"/>
    <property type="match status" value="1"/>
</dbReference>
<keyword evidence="5 7" id="KW-0326">Glycosidase</keyword>
<keyword evidence="3 7" id="KW-0378">Hydrolase</keyword>
<keyword evidence="6" id="KW-0624">Polysaccharide degradation</keyword>
<dbReference type="PANTHER" id="PTHR11177:SF317">
    <property type="entry name" value="CHITINASE 12-RELATED"/>
    <property type="match status" value="1"/>
</dbReference>
<dbReference type="STRING" id="371042.NG99_26290"/>
<dbReference type="GO" id="GO:0008061">
    <property type="term" value="F:chitin binding"/>
    <property type="evidence" value="ECO:0007669"/>
    <property type="project" value="InterPro"/>
</dbReference>
<dbReference type="InterPro" id="IPR001223">
    <property type="entry name" value="Glyco_hydro18_cat"/>
</dbReference>
<protein>
    <recommendedName>
        <fullName evidence="2">chitinase</fullName>
        <ecNumber evidence="2">3.2.1.14</ecNumber>
    </recommendedName>
</protein>
<evidence type="ECO:0000256" key="1">
    <source>
        <dbReference type="ARBA" id="ARBA00000822"/>
    </source>
</evidence>
<dbReference type="EC" id="3.2.1.14" evidence="2"/>
<evidence type="ECO:0000256" key="7">
    <source>
        <dbReference type="RuleBase" id="RU000489"/>
    </source>
</evidence>
<evidence type="ECO:0000256" key="2">
    <source>
        <dbReference type="ARBA" id="ARBA00012729"/>
    </source>
</evidence>
<dbReference type="GO" id="GO:0000272">
    <property type="term" value="P:polysaccharide catabolic process"/>
    <property type="evidence" value="ECO:0007669"/>
    <property type="project" value="UniProtKB-KW"/>
</dbReference>
<dbReference type="eggNOG" id="COG3325">
    <property type="taxonomic scope" value="Bacteria"/>
</dbReference>
<dbReference type="InterPro" id="IPR011583">
    <property type="entry name" value="Chitinase_II/V-like_cat"/>
</dbReference>
<evidence type="ECO:0000256" key="3">
    <source>
        <dbReference type="ARBA" id="ARBA00022801"/>
    </source>
</evidence>
<dbReference type="PANTHER" id="PTHR11177">
    <property type="entry name" value="CHITINASE"/>
    <property type="match status" value="1"/>
</dbReference>
<dbReference type="AlphaFoldDB" id="A0A0A3YLH6"/>
<dbReference type="PROSITE" id="PS01095">
    <property type="entry name" value="GH18_1"/>
    <property type="match status" value="1"/>
</dbReference>
<feature type="chain" id="PRO_5002017682" description="chitinase" evidence="8">
    <location>
        <begin position="23"/>
        <end position="650"/>
    </location>
</feature>
<dbReference type="InterPro" id="IPR017853">
    <property type="entry name" value="GH"/>
</dbReference>
<gene>
    <name evidence="10" type="ORF">NG99_26290</name>
</gene>
<keyword evidence="6" id="KW-0119">Carbohydrate metabolism</keyword>
<keyword evidence="11" id="KW-1185">Reference proteome</keyword>
<feature type="domain" description="GH18" evidence="9">
    <location>
        <begin position="160"/>
        <end position="539"/>
    </location>
</feature>
<evidence type="ECO:0000259" key="9">
    <source>
        <dbReference type="PROSITE" id="PS51910"/>
    </source>
</evidence>
<feature type="signal peptide" evidence="8">
    <location>
        <begin position="1"/>
        <end position="22"/>
    </location>
</feature>
<dbReference type="Gene3D" id="3.20.20.80">
    <property type="entry name" value="Glycosidases"/>
    <property type="match status" value="1"/>
</dbReference>
<dbReference type="SMART" id="SM00636">
    <property type="entry name" value="Glyco_18"/>
    <property type="match status" value="1"/>
</dbReference>
<organism evidence="10 11">
    <name type="scientific">Erwinia typographi</name>
    <dbReference type="NCBI Taxonomy" id="371042"/>
    <lineage>
        <taxon>Bacteria</taxon>
        <taxon>Pseudomonadati</taxon>
        <taxon>Pseudomonadota</taxon>
        <taxon>Gammaproteobacteria</taxon>
        <taxon>Enterobacterales</taxon>
        <taxon>Erwiniaceae</taxon>
        <taxon>Erwinia</taxon>
    </lineage>
</organism>
<dbReference type="InterPro" id="IPR001579">
    <property type="entry name" value="Glyco_hydro_18_chit_AS"/>
</dbReference>
<dbReference type="SUPFAM" id="SSF51445">
    <property type="entry name" value="(Trans)glycosidases"/>
    <property type="match status" value="1"/>
</dbReference>
<keyword evidence="8" id="KW-0732">Signal</keyword>
<evidence type="ECO:0000256" key="8">
    <source>
        <dbReference type="SAM" id="SignalP"/>
    </source>
</evidence>
<dbReference type="GO" id="GO:0006032">
    <property type="term" value="P:chitin catabolic process"/>
    <property type="evidence" value="ECO:0007669"/>
    <property type="project" value="UniProtKB-KW"/>
</dbReference>
<dbReference type="RefSeq" id="WP_034899611.1">
    <property type="nucleotide sequence ID" value="NZ_JRUQ01000106.1"/>
</dbReference>
<evidence type="ECO:0000256" key="4">
    <source>
        <dbReference type="ARBA" id="ARBA00023024"/>
    </source>
</evidence>
<dbReference type="Proteomes" id="UP000030351">
    <property type="component" value="Unassembled WGS sequence"/>
</dbReference>
<dbReference type="InterPro" id="IPR050314">
    <property type="entry name" value="Glycosyl_Hydrlase_18"/>
</dbReference>
<evidence type="ECO:0000313" key="11">
    <source>
        <dbReference type="Proteomes" id="UP000030351"/>
    </source>
</evidence>
<evidence type="ECO:0000256" key="5">
    <source>
        <dbReference type="ARBA" id="ARBA00023295"/>
    </source>
</evidence>
<evidence type="ECO:0000256" key="6">
    <source>
        <dbReference type="ARBA" id="ARBA00023326"/>
    </source>
</evidence>
<dbReference type="PROSITE" id="PS51910">
    <property type="entry name" value="GH18_2"/>
    <property type="match status" value="1"/>
</dbReference>
<reference evidence="10 11" key="1">
    <citation type="submission" date="2014-10" db="EMBL/GenBank/DDBJ databases">
        <title>Genome sequence of Erwinia typographi M043b.</title>
        <authorList>
            <person name="Chan K.-G."/>
            <person name="Tan W.-S."/>
        </authorList>
    </citation>
    <scope>NUCLEOTIDE SEQUENCE [LARGE SCALE GENOMIC DNA]</scope>
    <source>
        <strain evidence="10 11">M043b</strain>
    </source>
</reference>
<dbReference type="eggNOG" id="COG3979">
    <property type="taxonomic scope" value="Bacteria"/>
</dbReference>
<comment type="caution">
    <text evidence="10">The sequence shown here is derived from an EMBL/GenBank/DDBJ whole genome shotgun (WGS) entry which is preliminary data.</text>
</comment>
<keyword evidence="4" id="KW-0146">Chitin degradation</keyword>
<sequence length="650" mass="72347">MKLKQIAISVLIGIGSTTAAYATDLVANDNTNKIQGIDISYMYSLDNGANWRAYESERDNNFPGKVTVELAKVDKKLLSSSTWETGESYGKPDTIVRHNGFYWTNGWWANPGEEPGVNGVWKKGEKILLEDYKKFDFTPFTGQAAIDYQTKIKNEIASKRKVIGYFPEWGVYDAHDNFTPDKVAWDQISHLNYGFAVVTKEGVVEVHDTYKGPGLMRDIAQRTARANVSNMISIGGYTNSQLCVLYCDDAENALNVFEAATATPAGVERLANSIVAHTEQWGFDGVDIDWEYPTTEKAGAQFTSLVQSLRTKLDALGIKKDKYYQLTAAVTANYANIPYINPKVTAPLLDTVNVMTYDYHGAFDNITGHNSPLYANSKDVNQKFNIDSTMKEYNLVYGVPKEKLLVGLSWYGRAWGNVANKEIVSGLPGFLNPGEAAVHGQWDNKDELNGVNPYYVVKNKSLSQQYQRFWDEQAKVPYLLSTAAGSKGEFHSYDDVESITGKVNYIKKEGYGGAIIWELSGDTADHELGSISATLLKQDEGVQLNVLREPKGKIAVEVTLDTKTFKANKRIMFYVDGKYVGETYAGTAYYADKSFNEFNRTVTVKTYTSHVQNIKPGSEVKVVLATGKPGWVHRSDVLLAKLNVTKDMLK</sequence>
<accession>A0A0A3YLH6</accession>
<dbReference type="Gene3D" id="3.10.50.10">
    <property type="match status" value="1"/>
</dbReference>
<proteinExistence type="predicted"/>
<name>A0A0A3YLH6_9GAMM</name>
<dbReference type="SUPFAM" id="SSF54556">
    <property type="entry name" value="Chitinase insertion domain"/>
    <property type="match status" value="1"/>
</dbReference>
<dbReference type="Pfam" id="PF00704">
    <property type="entry name" value="Glyco_hydro_18"/>
    <property type="match status" value="1"/>
</dbReference>